<organism evidence="2 3">
    <name type="scientific">Mytilus galloprovincialis</name>
    <name type="common">Mediterranean mussel</name>
    <dbReference type="NCBI Taxonomy" id="29158"/>
    <lineage>
        <taxon>Eukaryota</taxon>
        <taxon>Metazoa</taxon>
        <taxon>Spiralia</taxon>
        <taxon>Lophotrochozoa</taxon>
        <taxon>Mollusca</taxon>
        <taxon>Bivalvia</taxon>
        <taxon>Autobranchia</taxon>
        <taxon>Pteriomorphia</taxon>
        <taxon>Mytilida</taxon>
        <taxon>Mytiloidea</taxon>
        <taxon>Mytilidae</taxon>
        <taxon>Mytilinae</taxon>
        <taxon>Mytilus</taxon>
    </lineage>
</organism>
<feature type="region of interest" description="Disordered" evidence="1">
    <location>
        <begin position="910"/>
        <end position="935"/>
    </location>
</feature>
<feature type="compositionally biased region" description="Basic and acidic residues" evidence="1">
    <location>
        <begin position="1017"/>
        <end position="1033"/>
    </location>
</feature>
<feature type="compositionally biased region" description="Acidic residues" evidence="1">
    <location>
        <begin position="495"/>
        <end position="511"/>
    </location>
</feature>
<proteinExistence type="predicted"/>
<feature type="region of interest" description="Disordered" evidence="1">
    <location>
        <begin position="493"/>
        <end position="564"/>
    </location>
</feature>
<sequence length="1056" mass="117911">MLHITFILQIIEDPSTGLTSGTGPKHIIFQDGVPKVVVRDVPVANIQRSGCEWRPTKMPMSQLRTWGIPTTEKPTGKPTFEPELTTSRMVLMEESSRVIIKDHHETSRVARKHTILRDGVWKELKWVSPGVNIPLPSEPWWLARVQNARRMDQQRIGQEAAWWARQDRTRCVSGILAGMPSRFVLNKSVGRPVRSLFLGKRQLRAGLGRASLRVGGAANRVQAWTDSYLSIGNYAGAGQRMEVPIDLKVEVDAGTADPVLFQAVIIDPIVPKTEPVTEEDMVEEETRVTPTPTRKEGMTPTRKEETRVMATPTRKEETRVTPTPTRKEGMTPKEETRTSQLRDAVQEAYLEDSDSGLQDLDLEWSKLDEKEERKGVSFLGNLLAQQSKMLKGFKKSPAPAACPAPKVRQFRGERRSSRRKSMVFFPEAADIVQEKQAVESPSDEEAPPAKKRKEVSNEEKDLLDSSAKGFVARTIAEFEASSAGTDVPAVAADVPAEESESDTDEADDPQPADEPVRRTEVPAVAADVPAEESGSDTEADDPQPADEPVRRRTRRAATKVYKGDTKRPRRECQIEGCTAAVVNLRRHMTVCHPDAEAVPVKTKGRPRDQGNRTYGGRLECGLCGSNTIRMDVHLKTVHKLEKDSEEFREAIQGAVPYEEGTQAQQELQQALVDYGKTMTDRACGIARKATTTQSHLTAVKFWLPTGLTRQALLDLEKIGTLDGESEACYPAGIPPQLGWVPAVPCRKGYLAPPSASPCRPAHHALRDNEDGEQEPEGGCPHRQGGEDILDLEPAQIAKYLDGQRPTRARTVIEKAERGEQLSRAEKMDARNILCLQLLLSNAKRAGDITHLRRADVLAAVAVDGTDIEIEVFEHKEARSGSLSLPVNPPEKPQPYLFMTGKGEFLTPSDAAAKGQQQDEPMAGGSGVVPSRAEREQNLERNIKKARTTYRIKVLGSRKEWNRLLESSRISTAEINLTKQELKLATLERATEIVKMIEDRGVQFMLIHPDPYPSPEEENQRREEEEKWRSQQKEKLHRKRRKAERRLRGRTDRRDSV</sequence>
<accession>A0A8B6HEJ7</accession>
<evidence type="ECO:0000313" key="2">
    <source>
        <dbReference type="EMBL" id="VDI77830.1"/>
    </source>
</evidence>
<evidence type="ECO:0000256" key="1">
    <source>
        <dbReference type="SAM" id="MobiDB-lite"/>
    </source>
</evidence>
<feature type="region of interest" description="Disordered" evidence="1">
    <location>
        <begin position="276"/>
        <end position="341"/>
    </location>
</feature>
<feature type="compositionally biased region" description="Basic residues" evidence="1">
    <location>
        <begin position="1034"/>
        <end position="1047"/>
    </location>
</feature>
<feature type="compositionally biased region" description="Basic and acidic residues" evidence="1">
    <location>
        <begin position="454"/>
        <end position="463"/>
    </location>
</feature>
<dbReference type="EMBL" id="UYJE01009891">
    <property type="protein sequence ID" value="VDI77830.1"/>
    <property type="molecule type" value="Genomic_DNA"/>
</dbReference>
<dbReference type="Proteomes" id="UP000596742">
    <property type="component" value="Unassembled WGS sequence"/>
</dbReference>
<evidence type="ECO:0000313" key="3">
    <source>
        <dbReference type="Proteomes" id="UP000596742"/>
    </source>
</evidence>
<feature type="compositionally biased region" description="Acidic residues" evidence="1">
    <location>
        <begin position="529"/>
        <end position="544"/>
    </location>
</feature>
<keyword evidence="3" id="KW-1185">Reference proteome</keyword>
<dbReference type="AlphaFoldDB" id="A0A8B6HEJ7"/>
<feature type="region of interest" description="Disordered" evidence="1">
    <location>
        <begin position="755"/>
        <end position="786"/>
    </location>
</feature>
<reference evidence="2" key="1">
    <citation type="submission" date="2018-11" db="EMBL/GenBank/DDBJ databases">
        <authorList>
            <person name="Alioto T."/>
            <person name="Alioto T."/>
        </authorList>
    </citation>
    <scope>NUCLEOTIDE SEQUENCE</scope>
</reference>
<feature type="compositionally biased region" description="Basic and acidic residues" evidence="1">
    <location>
        <begin position="293"/>
        <end position="337"/>
    </location>
</feature>
<gene>
    <name evidence="2" type="ORF">MGAL_10B049780</name>
</gene>
<feature type="region of interest" description="Disordered" evidence="1">
    <location>
        <begin position="1008"/>
        <end position="1056"/>
    </location>
</feature>
<feature type="region of interest" description="Disordered" evidence="1">
    <location>
        <begin position="394"/>
        <end position="467"/>
    </location>
</feature>
<comment type="caution">
    <text evidence="2">The sequence shown here is derived from an EMBL/GenBank/DDBJ whole genome shotgun (WGS) entry which is preliminary data.</text>
</comment>
<protein>
    <submittedName>
        <fullName evidence="2">Uncharacterized protein</fullName>
    </submittedName>
</protein>
<dbReference type="OrthoDB" id="6182810at2759"/>
<name>A0A8B6HEJ7_MYTGA</name>